<dbReference type="PANTHER" id="PTHR10677">
    <property type="entry name" value="UBIQUILIN"/>
    <property type="match status" value="1"/>
</dbReference>
<evidence type="ECO:0000313" key="3">
    <source>
        <dbReference type="EMBL" id="KAF6414704.1"/>
    </source>
</evidence>
<dbReference type="SMART" id="SM00727">
    <property type="entry name" value="STI1"/>
    <property type="match status" value="2"/>
</dbReference>
<dbReference type="PANTHER" id="PTHR10677:SF21">
    <property type="entry name" value="UBIQUILIN-4"/>
    <property type="match status" value="1"/>
</dbReference>
<accession>A0A7J8CUR2</accession>
<dbReference type="SMART" id="SM00165">
    <property type="entry name" value="UBA"/>
    <property type="match status" value="1"/>
</dbReference>
<dbReference type="Gene3D" id="1.10.260.100">
    <property type="match status" value="1"/>
</dbReference>
<dbReference type="FunFam" id="1.10.8.10:FF:000007">
    <property type="entry name" value="Ubiquilin 1"/>
    <property type="match status" value="1"/>
</dbReference>
<dbReference type="Gene3D" id="1.10.8.10">
    <property type="entry name" value="DNA helicase RuvA subunit, C-terminal domain"/>
    <property type="match status" value="1"/>
</dbReference>
<dbReference type="InterPro" id="IPR009060">
    <property type="entry name" value="UBA-like_sf"/>
</dbReference>
<dbReference type="Pfam" id="PF00627">
    <property type="entry name" value="UBA"/>
    <property type="match status" value="1"/>
</dbReference>
<dbReference type="FunFam" id="1.10.260.100:FF:000003">
    <property type="entry name" value="Ubiquilin 1"/>
    <property type="match status" value="1"/>
</dbReference>
<keyword evidence="4" id="KW-1185">Reference proteome</keyword>
<dbReference type="InterPro" id="IPR006636">
    <property type="entry name" value="STI1_HS-bd"/>
</dbReference>
<organism evidence="3 4">
    <name type="scientific">Molossus molossus</name>
    <name type="common">Pallas' mastiff bat</name>
    <name type="synonym">Vespertilio molossus</name>
    <dbReference type="NCBI Taxonomy" id="27622"/>
    <lineage>
        <taxon>Eukaryota</taxon>
        <taxon>Metazoa</taxon>
        <taxon>Chordata</taxon>
        <taxon>Craniata</taxon>
        <taxon>Vertebrata</taxon>
        <taxon>Euteleostomi</taxon>
        <taxon>Mammalia</taxon>
        <taxon>Eutheria</taxon>
        <taxon>Laurasiatheria</taxon>
        <taxon>Chiroptera</taxon>
        <taxon>Yangochiroptera</taxon>
        <taxon>Molossidae</taxon>
        <taxon>Molossus</taxon>
    </lineage>
</organism>
<evidence type="ECO:0000256" key="1">
    <source>
        <dbReference type="SAM" id="MobiDB-lite"/>
    </source>
</evidence>
<dbReference type="GO" id="GO:0006511">
    <property type="term" value="P:ubiquitin-dependent protein catabolic process"/>
    <property type="evidence" value="ECO:0007669"/>
    <property type="project" value="TreeGrafter"/>
</dbReference>
<dbReference type="SUPFAM" id="SSF46934">
    <property type="entry name" value="UBA-like"/>
    <property type="match status" value="1"/>
</dbReference>
<sequence>MFNSPEMQALLQQISENPQLMQNVISAPYMRSMMQTLAQNPDFAAQMMVNVPLFAGNPQLQEQLRLQLPVFLQQMQNPESLSILTNPRAMQALLQIQQGLQTLQTEAPGLIPSLGSFGMSRTLVPSAGSNAGPVPEAPTSSPAPPATSPTGASSAQQQLMQQMIQLLAGSGSSQVQTPEVRFQQQLEQLNAMGFINREANLQALIATGGDINAAIERLLGSQLS</sequence>
<name>A0A7J8CUR2_MOLMO</name>
<dbReference type="GO" id="GO:0031593">
    <property type="term" value="F:polyubiquitin modification-dependent protein binding"/>
    <property type="evidence" value="ECO:0007669"/>
    <property type="project" value="TreeGrafter"/>
</dbReference>
<proteinExistence type="predicted"/>
<dbReference type="PROSITE" id="PS50030">
    <property type="entry name" value="UBA"/>
    <property type="match status" value="1"/>
</dbReference>
<reference evidence="3 4" key="1">
    <citation type="journal article" date="2020" name="Nature">
        <title>Six reference-quality genomes reveal evolution of bat adaptations.</title>
        <authorList>
            <person name="Jebb D."/>
            <person name="Huang Z."/>
            <person name="Pippel M."/>
            <person name="Hughes G.M."/>
            <person name="Lavrichenko K."/>
            <person name="Devanna P."/>
            <person name="Winkler S."/>
            <person name="Jermiin L.S."/>
            <person name="Skirmuntt E.C."/>
            <person name="Katzourakis A."/>
            <person name="Burkitt-Gray L."/>
            <person name="Ray D.A."/>
            <person name="Sullivan K.A.M."/>
            <person name="Roscito J.G."/>
            <person name="Kirilenko B.M."/>
            <person name="Davalos L.M."/>
            <person name="Corthals A.P."/>
            <person name="Power M.L."/>
            <person name="Jones G."/>
            <person name="Ransome R.D."/>
            <person name="Dechmann D.K.N."/>
            <person name="Locatelli A.G."/>
            <person name="Puechmaille S.J."/>
            <person name="Fedrigo O."/>
            <person name="Jarvis E.D."/>
            <person name="Hiller M."/>
            <person name="Vernes S.C."/>
            <person name="Myers E.W."/>
            <person name="Teeling E.C."/>
        </authorList>
    </citation>
    <scope>NUCLEOTIDE SEQUENCE [LARGE SCALE GENOMIC DNA]</scope>
    <source>
        <strain evidence="3">MMolMol1</strain>
        <tissue evidence="3">Muscle</tissue>
    </source>
</reference>
<feature type="region of interest" description="Disordered" evidence="1">
    <location>
        <begin position="125"/>
        <end position="155"/>
    </location>
</feature>
<evidence type="ECO:0000313" key="4">
    <source>
        <dbReference type="Proteomes" id="UP000550707"/>
    </source>
</evidence>
<dbReference type="InterPro" id="IPR015940">
    <property type="entry name" value="UBA"/>
</dbReference>
<dbReference type="InterPro" id="IPR015496">
    <property type="entry name" value="Ubiquilin"/>
</dbReference>
<dbReference type="Proteomes" id="UP000550707">
    <property type="component" value="Unassembled WGS sequence"/>
</dbReference>
<evidence type="ECO:0000259" key="2">
    <source>
        <dbReference type="PROSITE" id="PS50030"/>
    </source>
</evidence>
<dbReference type="EMBL" id="JACASF010000020">
    <property type="protein sequence ID" value="KAF6414704.1"/>
    <property type="molecule type" value="Genomic_DNA"/>
</dbReference>
<gene>
    <name evidence="3" type="ORF">HJG59_019137</name>
</gene>
<protein>
    <submittedName>
        <fullName evidence="3">Ubiquilin 4</fullName>
    </submittedName>
</protein>
<dbReference type="GO" id="GO:0005829">
    <property type="term" value="C:cytosol"/>
    <property type="evidence" value="ECO:0007669"/>
    <property type="project" value="TreeGrafter"/>
</dbReference>
<dbReference type="AlphaFoldDB" id="A0A7J8CUR2"/>
<dbReference type="CDD" id="cd14399">
    <property type="entry name" value="UBA_PLICs"/>
    <property type="match status" value="1"/>
</dbReference>
<comment type="caution">
    <text evidence="3">The sequence shown here is derived from an EMBL/GenBank/DDBJ whole genome shotgun (WGS) entry which is preliminary data.</text>
</comment>
<feature type="domain" description="UBA" evidence="2">
    <location>
        <begin position="176"/>
        <end position="221"/>
    </location>
</feature>